<dbReference type="EnsemblMetazoa" id="ASIC016512-RA">
    <property type="protein sequence ID" value="ASIC016512-PA"/>
    <property type="gene ID" value="ASIC016512"/>
</dbReference>
<dbReference type="EMBL" id="ATLV01023072">
    <property type="status" value="NOT_ANNOTATED_CDS"/>
    <property type="molecule type" value="Genomic_DNA"/>
</dbReference>
<evidence type="ECO:0000313" key="3">
    <source>
        <dbReference type="EnsemblMetazoa" id="ASIC016512-PA"/>
    </source>
</evidence>
<reference evidence="2 4" key="1">
    <citation type="journal article" date="2014" name="BMC Genomics">
        <title>Genome sequence of Anopheles sinensis provides insight into genetics basis of mosquito competence for malaria parasites.</title>
        <authorList>
            <person name="Zhou D."/>
            <person name="Zhang D."/>
            <person name="Ding G."/>
            <person name="Shi L."/>
            <person name="Hou Q."/>
            <person name="Ye Y."/>
            <person name="Xu Y."/>
            <person name="Zhou H."/>
            <person name="Xiong C."/>
            <person name="Li S."/>
            <person name="Yu J."/>
            <person name="Hong S."/>
            <person name="Yu X."/>
            <person name="Zou P."/>
            <person name="Chen C."/>
            <person name="Chang X."/>
            <person name="Wang W."/>
            <person name="Lv Y."/>
            <person name="Sun Y."/>
            <person name="Ma L."/>
            <person name="Shen B."/>
            <person name="Zhu C."/>
        </authorList>
    </citation>
    <scope>NUCLEOTIDE SEQUENCE [LARGE SCALE GENOMIC DNA]</scope>
</reference>
<accession>A0A084WDU5</accession>
<keyword evidence="4" id="KW-1185">Reference proteome</keyword>
<evidence type="ECO:0000313" key="2">
    <source>
        <dbReference type="EMBL" id="KFB48389.1"/>
    </source>
</evidence>
<dbReference type="VEuPathDB" id="VectorBase:ASIC016512"/>
<feature type="region of interest" description="Disordered" evidence="1">
    <location>
        <begin position="1"/>
        <end position="33"/>
    </location>
</feature>
<name>A0A084WDU5_ANOSI</name>
<proteinExistence type="predicted"/>
<gene>
    <name evidence="2" type="ORF">ZHAS_00016512</name>
</gene>
<evidence type="ECO:0000256" key="1">
    <source>
        <dbReference type="SAM" id="MobiDB-lite"/>
    </source>
</evidence>
<organism evidence="2">
    <name type="scientific">Anopheles sinensis</name>
    <name type="common">Mosquito</name>
    <dbReference type="NCBI Taxonomy" id="74873"/>
    <lineage>
        <taxon>Eukaryota</taxon>
        <taxon>Metazoa</taxon>
        <taxon>Ecdysozoa</taxon>
        <taxon>Arthropoda</taxon>
        <taxon>Hexapoda</taxon>
        <taxon>Insecta</taxon>
        <taxon>Pterygota</taxon>
        <taxon>Neoptera</taxon>
        <taxon>Endopterygota</taxon>
        <taxon>Diptera</taxon>
        <taxon>Nematocera</taxon>
        <taxon>Culicoidea</taxon>
        <taxon>Culicidae</taxon>
        <taxon>Anophelinae</taxon>
        <taxon>Anopheles</taxon>
    </lineage>
</organism>
<dbReference type="Proteomes" id="UP000030765">
    <property type="component" value="Unassembled WGS sequence"/>
</dbReference>
<feature type="region of interest" description="Disordered" evidence="1">
    <location>
        <begin position="65"/>
        <end position="94"/>
    </location>
</feature>
<sequence length="94" mass="10065">MYTTAKCTSFAKRPIHSPTRPNGDPPEGNKKGSIVRKTVLPSHGYLAVDTPGAIAILDRTGFRPATATPRHRSATCYLGAPTSKRTGRTGPVEF</sequence>
<reference evidence="3" key="2">
    <citation type="submission" date="2020-05" db="UniProtKB">
        <authorList>
            <consortium name="EnsemblMetazoa"/>
        </authorList>
    </citation>
    <scope>IDENTIFICATION</scope>
</reference>
<dbReference type="EMBL" id="KE525340">
    <property type="protein sequence ID" value="KFB48389.1"/>
    <property type="molecule type" value="Genomic_DNA"/>
</dbReference>
<evidence type="ECO:0000313" key="4">
    <source>
        <dbReference type="Proteomes" id="UP000030765"/>
    </source>
</evidence>
<dbReference type="AlphaFoldDB" id="A0A084WDU5"/>
<protein>
    <submittedName>
        <fullName evidence="2 3">Alpha-taxilin isoform X1</fullName>
    </submittedName>
</protein>